<evidence type="ECO:0000256" key="1">
    <source>
        <dbReference type="ARBA" id="ARBA00001933"/>
    </source>
</evidence>
<gene>
    <name evidence="7" type="ORF">HCG48_23940</name>
</gene>
<keyword evidence="8" id="KW-1185">Reference proteome</keyword>
<protein>
    <submittedName>
        <fullName evidence="7">Aminotransferase class I/II-fold pyridoxal phosphate-dependent enzyme</fullName>
    </submittedName>
</protein>
<proteinExistence type="inferred from homology"/>
<accession>A0A6H1U361</accession>
<dbReference type="InterPro" id="IPR008286">
    <property type="entry name" value="Prn/Lys/Arg_de-COase_C"/>
</dbReference>
<keyword evidence="7" id="KW-0808">Transferase</keyword>
<evidence type="ECO:0000259" key="6">
    <source>
        <dbReference type="PROSITE" id="PS00703"/>
    </source>
</evidence>
<dbReference type="InterPro" id="IPR052357">
    <property type="entry name" value="Orn_Lys_Arg_decarboxylase-I"/>
</dbReference>
<name>A0A6H1U361_9CYAN</name>
<sequence>MSSTHNPKKAPILETLQACTQRCHAPFYTPGHKHGRGMPQELTAWLGLPVFQADLPELPELDNLFSPQSVIQEAQELAAETFGADRTWFLVNGSTSGIVAAILATCSSGDKIILPRTVHRSVISGLILSGAMPIFINPEYDPVWDLAWGMGPEAVEGALNEHPDAKAVMVVYPTYQGVCSDIEAIARVCRDRDVLLLADEAHGPHFTFHRDLPMAALAAGADVSVQSIHKVLGALTQASMVHVKGDRLDPDRLSASLQLLTSSSPSYLLLASLDAARRQMALDGEALMEETLRLGRSAQAQIAAIPGLRVLDGPSAPTSGFTARDRTRIVVNVSELGLSGYEADELLDEKFGVVCELPLPKTVTFIVSLGNTQTDIDRLVAGLEGLARQFRREGACGGDRPPLAFPELSPKPLCLSPRDAFFAPVETIRAIDAVNRISAELVCPYPPGIPILMPGEAICAAAIDYLHAVKTRGALLTGCSDPSFQTVQVVQE</sequence>
<dbReference type="GO" id="GO:0008483">
    <property type="term" value="F:transaminase activity"/>
    <property type="evidence" value="ECO:0007669"/>
    <property type="project" value="UniProtKB-KW"/>
</dbReference>
<evidence type="ECO:0000256" key="4">
    <source>
        <dbReference type="ARBA" id="ARBA00022898"/>
    </source>
</evidence>
<keyword evidence="5" id="KW-0456">Lyase</keyword>
<comment type="cofactor">
    <cofactor evidence="1">
        <name>pyridoxal 5'-phosphate</name>
        <dbReference type="ChEBI" id="CHEBI:597326"/>
    </cofactor>
</comment>
<dbReference type="Pfam" id="PF03711">
    <property type="entry name" value="OKR_DC_1_C"/>
    <property type="match status" value="1"/>
</dbReference>
<dbReference type="InterPro" id="IPR000310">
    <property type="entry name" value="Orn/Lys/Arg_deCO2ase_major_dom"/>
</dbReference>
<evidence type="ECO:0000256" key="3">
    <source>
        <dbReference type="ARBA" id="ARBA00022793"/>
    </source>
</evidence>
<dbReference type="Gene3D" id="3.40.640.10">
    <property type="entry name" value="Type I PLP-dependent aspartate aminotransferase-like (Major domain)"/>
    <property type="match status" value="1"/>
</dbReference>
<dbReference type="PANTHER" id="PTHR43277:SF4">
    <property type="entry name" value="ARGININE DECARBOXYLASE"/>
    <property type="match status" value="1"/>
</dbReference>
<dbReference type="Gene3D" id="3.90.100.10">
    <property type="entry name" value="Orn/Lys/Arg decarboxylase, C-terminal domain"/>
    <property type="match status" value="1"/>
</dbReference>
<dbReference type="PANTHER" id="PTHR43277">
    <property type="entry name" value="ARGININE DECARBOXYLASE"/>
    <property type="match status" value="1"/>
</dbReference>
<dbReference type="EMBL" id="CP051167">
    <property type="protein sequence ID" value="QIZ73274.1"/>
    <property type="molecule type" value="Genomic_DNA"/>
</dbReference>
<dbReference type="Proteomes" id="UP000500857">
    <property type="component" value="Chromosome"/>
</dbReference>
<dbReference type="PROSITE" id="PS00703">
    <property type="entry name" value="OKR_DC_1"/>
    <property type="match status" value="1"/>
</dbReference>
<keyword evidence="4" id="KW-0663">Pyridoxal phosphate</keyword>
<organism evidence="7 8">
    <name type="scientific">Oxynema aestuarii AP17</name>
    <dbReference type="NCBI Taxonomy" id="2064643"/>
    <lineage>
        <taxon>Bacteria</taxon>
        <taxon>Bacillati</taxon>
        <taxon>Cyanobacteriota</taxon>
        <taxon>Cyanophyceae</taxon>
        <taxon>Oscillatoriophycideae</taxon>
        <taxon>Oscillatoriales</taxon>
        <taxon>Oscillatoriaceae</taxon>
        <taxon>Oxynema</taxon>
        <taxon>Oxynema aestuarii</taxon>
    </lineage>
</organism>
<feature type="domain" description="Orn/Lys/Arg decarboxylases family 1 pyridoxal-P attachment site" evidence="6">
    <location>
        <begin position="225"/>
        <end position="239"/>
    </location>
</feature>
<comment type="similarity">
    <text evidence="2">Belongs to the Orn/Lys/Arg decarboxylase class-I family.</text>
</comment>
<dbReference type="SUPFAM" id="SSF53383">
    <property type="entry name" value="PLP-dependent transferases"/>
    <property type="match status" value="1"/>
</dbReference>
<evidence type="ECO:0000313" key="8">
    <source>
        <dbReference type="Proteomes" id="UP000500857"/>
    </source>
</evidence>
<dbReference type="GO" id="GO:0016831">
    <property type="term" value="F:carboxy-lyase activity"/>
    <property type="evidence" value="ECO:0007669"/>
    <property type="project" value="UniProtKB-KW"/>
</dbReference>
<keyword evidence="7" id="KW-0032">Aminotransferase</keyword>
<dbReference type="AlphaFoldDB" id="A0A6H1U361"/>
<dbReference type="InterPro" id="IPR015421">
    <property type="entry name" value="PyrdxlP-dep_Trfase_major"/>
</dbReference>
<dbReference type="RefSeq" id="WP_168571420.1">
    <property type="nucleotide sequence ID" value="NZ_CP051167.1"/>
</dbReference>
<dbReference type="CDD" id="cd00615">
    <property type="entry name" value="Orn_deC_like"/>
    <property type="match status" value="1"/>
</dbReference>
<dbReference type="KEGG" id="oxy:HCG48_23940"/>
<dbReference type="InterPro" id="IPR015424">
    <property type="entry name" value="PyrdxlP-dep_Trfase"/>
</dbReference>
<evidence type="ECO:0000313" key="7">
    <source>
        <dbReference type="EMBL" id="QIZ73274.1"/>
    </source>
</evidence>
<dbReference type="Pfam" id="PF01276">
    <property type="entry name" value="OKR_DC_1"/>
    <property type="match status" value="1"/>
</dbReference>
<evidence type="ECO:0000256" key="2">
    <source>
        <dbReference type="ARBA" id="ARBA00010671"/>
    </source>
</evidence>
<keyword evidence="3" id="KW-0210">Decarboxylase</keyword>
<evidence type="ECO:0000256" key="5">
    <source>
        <dbReference type="ARBA" id="ARBA00023239"/>
    </source>
</evidence>
<reference evidence="7 8" key="1">
    <citation type="submission" date="2020-04" db="EMBL/GenBank/DDBJ databases">
        <authorList>
            <person name="Basu S."/>
            <person name="Maruthanayagam V."/>
            <person name="Chakraborty S."/>
            <person name="Pramanik A."/>
            <person name="Mukherjee J."/>
            <person name="Brink B."/>
        </authorList>
    </citation>
    <scope>NUCLEOTIDE SEQUENCE [LARGE SCALE GENOMIC DNA]</scope>
    <source>
        <strain evidence="7 8">AP17</strain>
    </source>
</reference>